<dbReference type="SUPFAM" id="SSF51569">
    <property type="entry name" value="Aldolase"/>
    <property type="match status" value="1"/>
</dbReference>
<organism evidence="5 6">
    <name type="scientific">Amycolatopsis azurea DSM 43854</name>
    <dbReference type="NCBI Taxonomy" id="1238180"/>
    <lineage>
        <taxon>Bacteria</taxon>
        <taxon>Bacillati</taxon>
        <taxon>Actinomycetota</taxon>
        <taxon>Actinomycetes</taxon>
        <taxon>Pseudonocardiales</taxon>
        <taxon>Pseudonocardiaceae</taxon>
        <taxon>Amycolatopsis</taxon>
    </lineage>
</organism>
<feature type="binding site" evidence="3">
    <location>
        <position position="321"/>
    </location>
    <ligand>
        <name>Mn(2+)</name>
        <dbReference type="ChEBI" id="CHEBI:29035"/>
    </ligand>
</feature>
<comment type="similarity">
    <text evidence="1 4">Belongs to the class-II DAHP synthase family.</text>
</comment>
<dbReference type="InterPro" id="IPR002480">
    <property type="entry name" value="DAHP_synth_2"/>
</dbReference>
<feature type="binding site" evidence="3">
    <location>
        <position position="83"/>
    </location>
    <ligand>
        <name>phosphoenolpyruvate</name>
        <dbReference type="ChEBI" id="CHEBI:58702"/>
    </ligand>
</feature>
<keyword evidence="3" id="KW-0170">Cobalt</keyword>
<dbReference type="GO" id="GO:0008652">
    <property type="term" value="P:amino acid biosynthetic process"/>
    <property type="evidence" value="ECO:0007669"/>
    <property type="project" value="UniProtKB-KW"/>
</dbReference>
<dbReference type="PANTHER" id="PTHR21337">
    <property type="entry name" value="PHOSPHO-2-DEHYDRO-3-DEOXYHEPTONATE ALDOLASE 1, 2"/>
    <property type="match status" value="1"/>
</dbReference>
<comment type="cofactor">
    <cofactor evidence="3">
        <name>Mn(2+)</name>
        <dbReference type="ChEBI" id="CHEBI:29035"/>
    </cofactor>
    <cofactor evidence="3">
        <name>Co(2+)</name>
        <dbReference type="ChEBI" id="CHEBI:48828"/>
    </cofactor>
    <cofactor evidence="3">
        <name>Cd(2+)</name>
        <dbReference type="ChEBI" id="CHEBI:48775"/>
    </cofactor>
    <text evidence="3">Binds 1 divalent cation per subunit. The enzyme is active with manganese, cobalt or cadmium ions.</text>
</comment>
<dbReference type="PANTHER" id="PTHR21337:SF0">
    <property type="entry name" value="PHOSPHO-2-DEHYDRO-3-DEOXYHEPTONATE ALDOLASE"/>
    <property type="match status" value="1"/>
</dbReference>
<dbReference type="InterPro" id="IPR013785">
    <property type="entry name" value="Aldolase_TIM"/>
</dbReference>
<feature type="binding site" evidence="3">
    <location>
        <position position="289"/>
    </location>
    <ligand>
        <name>phosphoenolpyruvate</name>
        <dbReference type="ChEBI" id="CHEBI:58702"/>
    </ligand>
</feature>
<dbReference type="EMBL" id="ANMG01000083">
    <property type="protein sequence ID" value="EMD23016.1"/>
    <property type="molecule type" value="Genomic_DNA"/>
</dbReference>
<evidence type="ECO:0000313" key="5">
    <source>
        <dbReference type="EMBL" id="EMD23016.1"/>
    </source>
</evidence>
<dbReference type="Proteomes" id="UP000014137">
    <property type="component" value="Unassembled WGS sequence"/>
</dbReference>
<keyword evidence="4" id="KW-0057">Aromatic amino acid biosynthesis</keyword>
<accession>M2Q8M6</accession>
<dbReference type="Pfam" id="PF01474">
    <property type="entry name" value="DAHP_synth_2"/>
    <property type="match status" value="1"/>
</dbReference>
<evidence type="ECO:0000256" key="4">
    <source>
        <dbReference type="RuleBase" id="RU363071"/>
    </source>
</evidence>
<keyword evidence="2 4" id="KW-0808">Transferase</keyword>
<evidence type="ECO:0000256" key="1">
    <source>
        <dbReference type="ARBA" id="ARBA00008911"/>
    </source>
</evidence>
<feature type="binding site" evidence="3">
    <location>
        <position position="393"/>
    </location>
    <ligand>
        <name>Mn(2+)</name>
        <dbReference type="ChEBI" id="CHEBI:29035"/>
    </ligand>
</feature>
<reference evidence="5 6" key="1">
    <citation type="submission" date="2012-10" db="EMBL/GenBank/DDBJ databases">
        <title>Genome assembly of Amycolatopsis azurea DSM 43854.</title>
        <authorList>
            <person name="Khatri I."/>
            <person name="Kaur I."/>
            <person name="Subramanian S."/>
            <person name="Mayilraj S."/>
        </authorList>
    </citation>
    <scope>NUCLEOTIDE SEQUENCE [LARGE SCALE GENOMIC DNA]</scope>
    <source>
        <strain evidence="5 6">DSM 43854</strain>
    </source>
</reference>
<dbReference type="GO" id="GO:0009423">
    <property type="term" value="P:chorismate biosynthetic process"/>
    <property type="evidence" value="ECO:0007669"/>
    <property type="project" value="UniProtKB-UniPathway"/>
</dbReference>
<gene>
    <name evidence="5" type="ORF">C791_7833</name>
</gene>
<dbReference type="EC" id="2.5.1.54" evidence="4"/>
<dbReference type="GO" id="GO:0003849">
    <property type="term" value="F:3-deoxy-7-phosphoheptulonate synthase activity"/>
    <property type="evidence" value="ECO:0007669"/>
    <property type="project" value="UniProtKB-EC"/>
</dbReference>
<dbReference type="Gene3D" id="3.20.20.70">
    <property type="entry name" value="Aldolase class I"/>
    <property type="match status" value="1"/>
</dbReference>
<dbReference type="UniPathway" id="UPA00053">
    <property type="reaction ID" value="UER00084"/>
</dbReference>
<feature type="binding site" evidence="3">
    <location>
        <position position="44"/>
    </location>
    <ligand>
        <name>Mn(2+)</name>
        <dbReference type="ChEBI" id="CHEBI:29035"/>
    </ligand>
</feature>
<sequence>MADRVVETLRNAPPLASVSETRRLQEQLAHVARGEAFLLQGGDCAETFSGNTESHLRSNIRLMLQMAVVLTYGASMPVVKVGRLAGQFAKPRSAETDAAGLPCYRGDMINGIEGTALARRHDPARMLQAYNHASSAMNLLRSMTAHRVTGLHEVHGWTKDFVRTSGAGPRYEAFTENIDRALRFVDAFDVDLDGPRANEIYCSHEALVLDYERALTRRAESAWYDSSAHFLWIGDRTRQLDGAHIAFAGELANPLGVKIGPSAAPEQVAEYVDRLSPQNIPGHLTLICRMGSTRIRDLLPPIIEKVSATGKHVIWQSDPMHGNTITSKQGLKTRQFDRVVDEVLGFFEVHDRLGTHPGGIHLEFTGEDVTECVGGAQNLTEADLPGRYESACDPRLNSHQSLELAFLVAEMLRNRTAWRPYATAPSTLAVTS</sequence>
<keyword evidence="3" id="KW-0104">Cadmium</keyword>
<evidence type="ECO:0000256" key="2">
    <source>
        <dbReference type="ARBA" id="ARBA00022679"/>
    </source>
</evidence>
<comment type="pathway">
    <text evidence="4">Metabolic intermediate biosynthesis; chorismate biosynthesis; chorismate from D-erythrose 4-phosphate and phosphoenolpyruvate: step 1/7.</text>
</comment>
<keyword evidence="3" id="KW-0464">Manganese</keyword>
<evidence type="ECO:0000313" key="6">
    <source>
        <dbReference type="Proteomes" id="UP000014137"/>
    </source>
</evidence>
<proteinExistence type="inferred from homology"/>
<evidence type="ECO:0000256" key="3">
    <source>
        <dbReference type="PIRSR" id="PIRSR602480-1"/>
    </source>
</evidence>
<dbReference type="GO" id="GO:0009073">
    <property type="term" value="P:aromatic amino acid family biosynthetic process"/>
    <property type="evidence" value="ECO:0007669"/>
    <property type="project" value="UniProtKB-KW"/>
</dbReference>
<name>M2Q8M6_9PSEU</name>
<dbReference type="PATRIC" id="fig|1238180.3.peg.7306"/>
<feature type="binding site" evidence="3">
    <location>
        <position position="363"/>
    </location>
    <ligand>
        <name>Mn(2+)</name>
        <dbReference type="ChEBI" id="CHEBI:29035"/>
    </ligand>
</feature>
<protein>
    <recommendedName>
        <fullName evidence="4">Phospho-2-dehydro-3-deoxyheptonate aldolase</fullName>
        <ecNumber evidence="4">2.5.1.54</ecNumber>
    </recommendedName>
</protein>
<keyword evidence="4" id="KW-0028">Amino-acid biosynthesis</keyword>
<dbReference type="AlphaFoldDB" id="M2Q8M6"/>
<comment type="caution">
    <text evidence="5">The sequence shown here is derived from an EMBL/GenBank/DDBJ whole genome shotgun (WGS) entry which is preliminary data.</text>
</comment>
<feature type="binding site" evidence="3">
    <location>
        <position position="258"/>
    </location>
    <ligand>
        <name>phosphoenolpyruvate</name>
        <dbReference type="ChEBI" id="CHEBI:58702"/>
    </ligand>
</feature>
<comment type="catalytic activity">
    <reaction evidence="4">
        <text>D-erythrose 4-phosphate + phosphoenolpyruvate + H2O = 7-phospho-2-dehydro-3-deoxy-D-arabino-heptonate + phosphate</text>
        <dbReference type="Rhea" id="RHEA:14717"/>
        <dbReference type="ChEBI" id="CHEBI:15377"/>
        <dbReference type="ChEBI" id="CHEBI:16897"/>
        <dbReference type="ChEBI" id="CHEBI:43474"/>
        <dbReference type="ChEBI" id="CHEBI:58394"/>
        <dbReference type="ChEBI" id="CHEBI:58702"/>
        <dbReference type="EC" id="2.5.1.54"/>
    </reaction>
</comment>